<dbReference type="PATRIC" id="fig|698758.3.peg.2344"/>
<evidence type="ECO:0000256" key="1">
    <source>
        <dbReference type="ARBA" id="ARBA00023224"/>
    </source>
</evidence>
<accession>K0J0X8</accession>
<dbReference type="OrthoDB" id="9807021at2"/>
<dbReference type="STRING" id="698758.AXY_23370"/>
<organism evidence="4 5">
    <name type="scientific">Amphibacillus xylanus (strain ATCC 51415 / DSM 6626 / JCM 7361 / LMG 17667 / NBRC 15112 / Ep01)</name>
    <dbReference type="NCBI Taxonomy" id="698758"/>
    <lineage>
        <taxon>Bacteria</taxon>
        <taxon>Bacillati</taxon>
        <taxon>Bacillota</taxon>
        <taxon>Bacilli</taxon>
        <taxon>Bacillales</taxon>
        <taxon>Bacillaceae</taxon>
        <taxon>Amphibacillus</taxon>
    </lineage>
</organism>
<keyword evidence="1 2" id="KW-0807">Transducer</keyword>
<dbReference type="GO" id="GO:0007165">
    <property type="term" value="P:signal transduction"/>
    <property type="evidence" value="ECO:0007669"/>
    <property type="project" value="UniProtKB-KW"/>
</dbReference>
<evidence type="ECO:0000256" key="2">
    <source>
        <dbReference type="PROSITE-ProRule" id="PRU00284"/>
    </source>
</evidence>
<name>K0J0X8_AMPXN</name>
<evidence type="ECO:0000313" key="4">
    <source>
        <dbReference type="EMBL" id="BAM48469.1"/>
    </source>
</evidence>
<dbReference type="Gene3D" id="1.10.287.950">
    <property type="entry name" value="Methyl-accepting chemotaxis protein"/>
    <property type="match status" value="1"/>
</dbReference>
<dbReference type="SUPFAM" id="SSF58104">
    <property type="entry name" value="Methyl-accepting chemotaxis protein (MCP) signaling domain"/>
    <property type="match status" value="1"/>
</dbReference>
<dbReference type="AlphaFoldDB" id="K0J0X8"/>
<keyword evidence="5" id="KW-1185">Reference proteome</keyword>
<dbReference type="HOGENOM" id="CLU_043276_0_0_9"/>
<sequence length="280" mass="30429">MNIENNKEIDNTLQFFLNNASTIKALFSEDVDVTVTDCEKVLKHLLSEDIPVSSSEGRILENGEPIINAIQGNQRVAMDIPENLYGVPFTAVMVPIVGETGEVVGAIAASKSTNRQQKLKGVAEKFAASSQEISASTEELAGSASEFSQYMEQLAEAQNDMREQVESTSKILEMIDGVAKNTRVLGFNAGIEAARSGEHGRGFSVVAKEITRLANESANSVIEIQQLLEDLNQKVENVASIIKNTVQISTNQTTSIEEISRSIQHLTEGAEVIEEMAQEI</sequence>
<dbReference type="PANTHER" id="PTHR32089">
    <property type="entry name" value="METHYL-ACCEPTING CHEMOTAXIS PROTEIN MCPB"/>
    <property type="match status" value="1"/>
</dbReference>
<dbReference type="eggNOG" id="COG0840">
    <property type="taxonomic scope" value="Bacteria"/>
</dbReference>
<evidence type="ECO:0000313" key="5">
    <source>
        <dbReference type="Proteomes" id="UP000006294"/>
    </source>
</evidence>
<feature type="domain" description="Methyl-accepting transducer" evidence="3">
    <location>
        <begin position="117"/>
        <end position="280"/>
    </location>
</feature>
<evidence type="ECO:0000259" key="3">
    <source>
        <dbReference type="PROSITE" id="PS50111"/>
    </source>
</evidence>
<dbReference type="PROSITE" id="PS50111">
    <property type="entry name" value="CHEMOTAXIS_TRANSDUC_2"/>
    <property type="match status" value="1"/>
</dbReference>
<reference evidence="4 5" key="1">
    <citation type="submission" date="2011-01" db="EMBL/GenBank/DDBJ databases">
        <title>Whole genome sequence of Amphibacillus xylinus NBRC 15112.</title>
        <authorList>
            <person name="Nakazawa H."/>
            <person name="Katano Y."/>
            <person name="Nakamura S."/>
            <person name="Sasagawa M."/>
            <person name="Fukada J."/>
            <person name="Arai T."/>
            <person name="Sasakura N."/>
            <person name="Mochizuki D."/>
            <person name="Hosoyama A."/>
            <person name="Harada K."/>
            <person name="Horikawa H."/>
            <person name="Kato Y."/>
            <person name="Harada T."/>
            <person name="Sasaki K."/>
            <person name="Sekiguchi M."/>
            <person name="Hodoyama M."/>
            <person name="Nishiko R."/>
            <person name="Narita H."/>
            <person name="Hanamaki A."/>
            <person name="Hata C."/>
            <person name="Konno Y."/>
            <person name="Niimura Y."/>
            <person name="Yamazaki S."/>
            <person name="Fujita N."/>
        </authorList>
    </citation>
    <scope>NUCLEOTIDE SEQUENCE [LARGE SCALE GENOMIC DNA]</scope>
    <source>
        <strain evidence="5">ATCC 51415 / DSM 6626 / JCM 7361 / LMG 17667 / NBRC 15112 / Ep01</strain>
    </source>
</reference>
<dbReference type="KEGG" id="axl:AXY_23370"/>
<dbReference type="Proteomes" id="UP000006294">
    <property type="component" value="Chromosome"/>
</dbReference>
<dbReference type="SMART" id="SM00283">
    <property type="entry name" value="MA"/>
    <property type="match status" value="1"/>
</dbReference>
<dbReference type="Pfam" id="PF00015">
    <property type="entry name" value="MCPsignal"/>
    <property type="match status" value="1"/>
</dbReference>
<dbReference type="RefSeq" id="WP_015011048.1">
    <property type="nucleotide sequence ID" value="NC_018704.1"/>
</dbReference>
<dbReference type="EMBL" id="AP012050">
    <property type="protein sequence ID" value="BAM48469.1"/>
    <property type="molecule type" value="Genomic_DNA"/>
</dbReference>
<dbReference type="GO" id="GO:0016020">
    <property type="term" value="C:membrane"/>
    <property type="evidence" value="ECO:0007669"/>
    <property type="project" value="InterPro"/>
</dbReference>
<dbReference type="InterPro" id="IPR004089">
    <property type="entry name" value="MCPsignal_dom"/>
</dbReference>
<protein>
    <recommendedName>
        <fullName evidence="3">Methyl-accepting transducer domain-containing protein</fullName>
    </recommendedName>
</protein>
<dbReference type="PANTHER" id="PTHR32089:SF112">
    <property type="entry name" value="LYSOZYME-LIKE PROTEIN-RELATED"/>
    <property type="match status" value="1"/>
</dbReference>
<gene>
    <name evidence="4" type="ordered locus">AXY_23370</name>
</gene>
<proteinExistence type="predicted"/>